<protein>
    <submittedName>
        <fullName evidence="2">Uncharacterized protein</fullName>
    </submittedName>
</protein>
<feature type="compositionally biased region" description="Polar residues" evidence="1">
    <location>
        <begin position="25"/>
        <end position="34"/>
    </location>
</feature>
<organism evidence="2 3">
    <name type="scientific">Colletotrichum nymphaeae SA-01</name>
    <dbReference type="NCBI Taxonomy" id="1460502"/>
    <lineage>
        <taxon>Eukaryota</taxon>
        <taxon>Fungi</taxon>
        <taxon>Dikarya</taxon>
        <taxon>Ascomycota</taxon>
        <taxon>Pezizomycotina</taxon>
        <taxon>Sordariomycetes</taxon>
        <taxon>Hypocreomycetidae</taxon>
        <taxon>Glomerellales</taxon>
        <taxon>Glomerellaceae</taxon>
        <taxon>Colletotrichum</taxon>
        <taxon>Colletotrichum acutatum species complex</taxon>
    </lineage>
</organism>
<comment type="caution">
    <text evidence="2">The sequence shown here is derived from an EMBL/GenBank/DDBJ whole genome shotgun (WGS) entry which is preliminary data.</text>
</comment>
<keyword evidence="3" id="KW-1185">Reference proteome</keyword>
<evidence type="ECO:0000313" key="3">
    <source>
        <dbReference type="Proteomes" id="UP000070054"/>
    </source>
</evidence>
<dbReference type="EMBL" id="JEMN01001374">
    <property type="protein sequence ID" value="KXH39045.1"/>
    <property type="molecule type" value="Genomic_DNA"/>
</dbReference>
<accession>A0A135ST62</accession>
<feature type="region of interest" description="Disordered" evidence="1">
    <location>
        <begin position="73"/>
        <end position="128"/>
    </location>
</feature>
<gene>
    <name evidence="2" type="ORF">CNYM01_05524</name>
</gene>
<name>A0A135ST62_9PEZI</name>
<dbReference type="AlphaFoldDB" id="A0A135ST62"/>
<feature type="compositionally biased region" description="Basic and acidic residues" evidence="1">
    <location>
        <begin position="106"/>
        <end position="128"/>
    </location>
</feature>
<evidence type="ECO:0000256" key="1">
    <source>
        <dbReference type="SAM" id="MobiDB-lite"/>
    </source>
</evidence>
<feature type="compositionally biased region" description="Basic and acidic residues" evidence="1">
    <location>
        <begin position="10"/>
        <end position="24"/>
    </location>
</feature>
<sequence length="216" mass="24581">MLNGYECDPDDKMRPPSMDIDEKSTAFSQAQISTPPAPTRRHTINTMMTTTIIPEPTPPVADAQRRFSWLPRSATPSLRSPTFRRRTASPFDDDDYSYAESNPFGEDFREQNEQAARDWDREHGHDHGENPFEDCEYELPPASAKKDGTWTKFKKAMSPRRAISLMIQITEMAAIIRGKSPDFDTISQPRKGRMTVTLHLIPLGAEIALQDFAFFL</sequence>
<evidence type="ECO:0000313" key="2">
    <source>
        <dbReference type="EMBL" id="KXH39045.1"/>
    </source>
</evidence>
<dbReference type="OrthoDB" id="4829060at2759"/>
<dbReference type="Proteomes" id="UP000070054">
    <property type="component" value="Unassembled WGS sequence"/>
</dbReference>
<proteinExistence type="predicted"/>
<feature type="region of interest" description="Disordered" evidence="1">
    <location>
        <begin position="1"/>
        <end position="43"/>
    </location>
</feature>
<reference evidence="2 3" key="1">
    <citation type="submission" date="2014-02" db="EMBL/GenBank/DDBJ databases">
        <title>The genome sequence of Colletotrichum nymphaeae SA-01.</title>
        <authorList>
            <person name="Baroncelli R."/>
            <person name="Thon M.R."/>
        </authorList>
    </citation>
    <scope>NUCLEOTIDE SEQUENCE [LARGE SCALE GENOMIC DNA]</scope>
    <source>
        <strain evidence="2 3">SA-01</strain>
    </source>
</reference>